<keyword evidence="7" id="KW-1267">Proteomics identification</keyword>
<dbReference type="PaxDb" id="6239-F16F9.3b"/>
<dbReference type="AGR" id="WB:WBGene00017514"/>
<feature type="chain" id="PRO_5002729034" evidence="2">
    <location>
        <begin position="21"/>
        <end position="180"/>
    </location>
</feature>
<dbReference type="PROSITE" id="PS50222">
    <property type="entry name" value="EF_HAND_2"/>
    <property type="match status" value="1"/>
</dbReference>
<evidence type="ECO:0000256" key="2">
    <source>
        <dbReference type="SAM" id="SignalP"/>
    </source>
</evidence>
<evidence type="ECO:0000259" key="3">
    <source>
        <dbReference type="PROSITE" id="PS50222"/>
    </source>
</evidence>
<gene>
    <name evidence="4" type="ORF">CELE_F16F9.3</name>
    <name evidence="4 6" type="ORF">F16F9.3</name>
</gene>
<dbReference type="eggNOG" id="ENOG502TI63">
    <property type="taxonomic scope" value="Eukaryota"/>
</dbReference>
<dbReference type="Proteomes" id="UP000001940">
    <property type="component" value="Chromosome X"/>
</dbReference>
<reference evidence="4 5" key="1">
    <citation type="journal article" date="1998" name="Science">
        <title>Genome sequence of the nematode C. elegans: a platform for investigating biology.</title>
        <authorList>
            <consortium name="The C. elegans sequencing consortium"/>
            <person name="Sulson J.E."/>
            <person name="Waterston R."/>
        </authorList>
    </citation>
    <scope>NUCLEOTIDE SEQUENCE [LARGE SCALE GENOMIC DNA]</scope>
    <source>
        <strain evidence="4 5">Bristol N2</strain>
    </source>
</reference>
<sequence>MKFVYLSFLVIFLVICLALATEFESAESHNEDFHDEVDDADESMYSDGIEQYSDVATKLFSSLTPDTIKNHIKDIIRGFSDKGFEDCDKNADKYLVDEEVGCFIAEKMGFSLIGTLEQVIQHHDKDQNGKLDSDEVWSIVEEKDANLIEPLPSTIEQSMQLLNGFQEENVQPENPFLSYI</sequence>
<dbReference type="PROSITE" id="PS00018">
    <property type="entry name" value="EF_HAND_1"/>
    <property type="match status" value="1"/>
</dbReference>
<accession>A8WFM7</accession>
<protein>
    <submittedName>
        <fullName evidence="4">EF-hand domain-containing protein</fullName>
    </submittedName>
</protein>
<dbReference type="SUPFAM" id="SSF47473">
    <property type="entry name" value="EF-hand"/>
    <property type="match status" value="1"/>
</dbReference>
<dbReference type="AlphaFoldDB" id="A8WFM7"/>
<evidence type="ECO:0000256" key="1">
    <source>
        <dbReference type="ARBA" id="ARBA00022837"/>
    </source>
</evidence>
<keyword evidence="1" id="KW-0106">Calcium</keyword>
<dbReference type="WormBase" id="F16F9.3">
    <property type="protein sequence ID" value="CE41792"/>
    <property type="gene ID" value="WBGene00017514"/>
</dbReference>
<evidence type="ECO:0000313" key="6">
    <source>
        <dbReference type="WormBase" id="F16F9.3"/>
    </source>
</evidence>
<dbReference type="InterPro" id="IPR011992">
    <property type="entry name" value="EF-hand-dom_pair"/>
</dbReference>
<dbReference type="OMA" id="KGFEDCD"/>
<keyword evidence="5" id="KW-1185">Reference proteome</keyword>
<organism evidence="4 5">
    <name type="scientific">Caenorhabditis elegans</name>
    <dbReference type="NCBI Taxonomy" id="6239"/>
    <lineage>
        <taxon>Eukaryota</taxon>
        <taxon>Metazoa</taxon>
        <taxon>Ecdysozoa</taxon>
        <taxon>Nematoda</taxon>
        <taxon>Chromadorea</taxon>
        <taxon>Rhabditida</taxon>
        <taxon>Rhabditina</taxon>
        <taxon>Rhabditomorpha</taxon>
        <taxon>Rhabditoidea</taxon>
        <taxon>Rhabditidae</taxon>
        <taxon>Peloderinae</taxon>
        <taxon>Caenorhabditis</taxon>
    </lineage>
</organism>
<evidence type="ECO:0000313" key="5">
    <source>
        <dbReference type="Proteomes" id="UP000001940"/>
    </source>
</evidence>
<dbReference type="CTD" id="184574"/>
<name>A8WFM7_CAEEL</name>
<dbReference type="FunCoup" id="A8WFM7">
    <property type="interactions" value="268"/>
</dbReference>
<dbReference type="EMBL" id="BX284606">
    <property type="protein sequence ID" value="CCD69039.1"/>
    <property type="molecule type" value="Genomic_DNA"/>
</dbReference>
<feature type="signal peptide" evidence="2">
    <location>
        <begin position="1"/>
        <end position="20"/>
    </location>
</feature>
<dbReference type="RefSeq" id="NP_001123133.1">
    <property type="nucleotide sequence ID" value="NM_001129661.2"/>
</dbReference>
<evidence type="ECO:0007829" key="7">
    <source>
        <dbReference type="PeptideAtlas" id="A8WFM7"/>
    </source>
</evidence>
<evidence type="ECO:0000313" key="4">
    <source>
        <dbReference type="EMBL" id="CCD69039.1"/>
    </source>
</evidence>
<dbReference type="InParanoid" id="A8WFM7"/>
<dbReference type="STRING" id="6239.F16F9.3b.1"/>
<dbReference type="KEGG" id="cel:CELE_F16F9.3"/>
<dbReference type="GO" id="GO:0005509">
    <property type="term" value="F:calcium ion binding"/>
    <property type="evidence" value="ECO:0007669"/>
    <property type="project" value="InterPro"/>
</dbReference>
<dbReference type="Bgee" id="WBGene00017514">
    <property type="expression patterns" value="Expressed in larva and 2 other cell types or tissues"/>
</dbReference>
<dbReference type="InterPro" id="IPR018247">
    <property type="entry name" value="EF_Hand_1_Ca_BS"/>
</dbReference>
<dbReference type="OrthoDB" id="428774at2759"/>
<dbReference type="PeptideAtlas" id="A8WFM7"/>
<dbReference type="GeneID" id="184574"/>
<feature type="domain" description="EF-hand" evidence="3">
    <location>
        <begin position="111"/>
        <end position="146"/>
    </location>
</feature>
<proteinExistence type="evidence at protein level"/>
<keyword evidence="2" id="KW-0732">Signal</keyword>
<dbReference type="UCSC" id="F16F9.3b">
    <property type="organism name" value="c. elegans"/>
</dbReference>
<dbReference type="Gene3D" id="1.10.238.10">
    <property type="entry name" value="EF-hand"/>
    <property type="match status" value="1"/>
</dbReference>
<dbReference type="InterPro" id="IPR002048">
    <property type="entry name" value="EF_hand_dom"/>
</dbReference>